<feature type="region of interest" description="Disordered" evidence="1">
    <location>
        <begin position="49"/>
        <end position="69"/>
    </location>
</feature>
<reference evidence="2" key="2">
    <citation type="submission" date="2020-09" db="EMBL/GenBank/DDBJ databases">
        <authorList>
            <person name="Sun Q."/>
            <person name="Ohkuma M."/>
        </authorList>
    </citation>
    <scope>NUCLEOTIDE SEQUENCE</scope>
    <source>
        <strain evidence="2">JCM 3313</strain>
    </source>
</reference>
<protein>
    <recommendedName>
        <fullName evidence="4">Transposase</fullName>
    </recommendedName>
</protein>
<gene>
    <name evidence="2" type="ORF">GCM10010185_00480</name>
</gene>
<reference evidence="2" key="1">
    <citation type="journal article" date="2014" name="Int. J. Syst. Evol. Microbiol.">
        <title>Complete genome sequence of Corynebacterium casei LMG S-19264T (=DSM 44701T), isolated from a smear-ripened cheese.</title>
        <authorList>
            <consortium name="US DOE Joint Genome Institute (JGI-PGF)"/>
            <person name="Walter F."/>
            <person name="Albersmeier A."/>
            <person name="Kalinowski J."/>
            <person name="Ruckert C."/>
        </authorList>
    </citation>
    <scope>NUCLEOTIDE SEQUENCE</scope>
    <source>
        <strain evidence="2">JCM 3313</strain>
    </source>
</reference>
<evidence type="ECO:0000313" key="2">
    <source>
        <dbReference type="EMBL" id="GGP33996.1"/>
    </source>
</evidence>
<evidence type="ECO:0000256" key="1">
    <source>
        <dbReference type="SAM" id="MobiDB-lite"/>
    </source>
</evidence>
<sequence>MLRARRSCTTTDGVQPVLEALTRTPAGSHTVDVLHGIEAARCTVERLMRESRPRGLPRARSSRTTRPAADTSRLVDLVKRDFTTTRVSELRVAGITYVRTAACWVHATFVLDVAIRPAASTRAGCHRR</sequence>
<proteinExistence type="predicted"/>
<dbReference type="EMBL" id="BMRG01000001">
    <property type="protein sequence ID" value="GGP33996.1"/>
    <property type="molecule type" value="Genomic_DNA"/>
</dbReference>
<evidence type="ECO:0000313" key="3">
    <source>
        <dbReference type="Proteomes" id="UP000639606"/>
    </source>
</evidence>
<comment type="caution">
    <text evidence="2">The sequence shown here is derived from an EMBL/GenBank/DDBJ whole genome shotgun (WGS) entry which is preliminary data.</text>
</comment>
<organism evidence="2 3">
    <name type="scientific">Saccharothrix coeruleofusca</name>
    <dbReference type="NCBI Taxonomy" id="33919"/>
    <lineage>
        <taxon>Bacteria</taxon>
        <taxon>Bacillati</taxon>
        <taxon>Actinomycetota</taxon>
        <taxon>Actinomycetes</taxon>
        <taxon>Pseudonocardiales</taxon>
        <taxon>Pseudonocardiaceae</taxon>
        <taxon>Saccharothrix</taxon>
    </lineage>
</organism>
<accession>A0A918AFK9</accession>
<evidence type="ECO:0008006" key="4">
    <source>
        <dbReference type="Google" id="ProtNLM"/>
    </source>
</evidence>
<name>A0A918AFK9_9PSEU</name>
<dbReference type="Proteomes" id="UP000639606">
    <property type="component" value="Unassembled WGS sequence"/>
</dbReference>
<keyword evidence="3" id="KW-1185">Reference proteome</keyword>
<dbReference type="AlphaFoldDB" id="A0A918AFK9"/>